<dbReference type="VEuPathDB" id="FungiDB:CC1G_01068"/>
<dbReference type="eggNOG" id="ENOG502QZZC">
    <property type="taxonomic scope" value="Eukaryota"/>
</dbReference>
<dbReference type="RefSeq" id="XP_001833006.1">
    <property type="nucleotide sequence ID" value="XM_001832954.2"/>
</dbReference>
<dbReference type="InParanoid" id="A8NEE8"/>
<reference evidence="2 3" key="1">
    <citation type="journal article" date="2010" name="Proc. Natl. Acad. Sci. U.S.A.">
        <title>Insights into evolution of multicellular fungi from the assembled chromosomes of the mushroom Coprinopsis cinerea (Coprinus cinereus).</title>
        <authorList>
            <person name="Stajich J.E."/>
            <person name="Wilke S.K."/>
            <person name="Ahren D."/>
            <person name="Au C.H."/>
            <person name="Birren B.W."/>
            <person name="Borodovsky M."/>
            <person name="Burns C."/>
            <person name="Canback B."/>
            <person name="Casselton L.A."/>
            <person name="Cheng C.K."/>
            <person name="Deng J."/>
            <person name="Dietrich F.S."/>
            <person name="Fargo D.C."/>
            <person name="Farman M.L."/>
            <person name="Gathman A.C."/>
            <person name="Goldberg J."/>
            <person name="Guigo R."/>
            <person name="Hoegger P.J."/>
            <person name="Hooker J.B."/>
            <person name="Huggins A."/>
            <person name="James T.Y."/>
            <person name="Kamada T."/>
            <person name="Kilaru S."/>
            <person name="Kodira C."/>
            <person name="Kues U."/>
            <person name="Kupfer D."/>
            <person name="Kwan H.S."/>
            <person name="Lomsadze A."/>
            <person name="Li W."/>
            <person name="Lilly W.W."/>
            <person name="Ma L.J."/>
            <person name="Mackey A.J."/>
            <person name="Manning G."/>
            <person name="Martin F."/>
            <person name="Muraguchi H."/>
            <person name="Natvig D.O."/>
            <person name="Palmerini H."/>
            <person name="Ramesh M.A."/>
            <person name="Rehmeyer C.J."/>
            <person name="Roe B.A."/>
            <person name="Shenoy N."/>
            <person name="Stanke M."/>
            <person name="Ter-Hovhannisyan V."/>
            <person name="Tunlid A."/>
            <person name="Velagapudi R."/>
            <person name="Vision T.J."/>
            <person name="Zeng Q."/>
            <person name="Zolan M.E."/>
            <person name="Pukkila P.J."/>
        </authorList>
    </citation>
    <scope>NUCLEOTIDE SEQUENCE [LARGE SCALE GENOMIC DNA]</scope>
    <source>
        <strain evidence="3">Okayama-7 / 130 / ATCC MYA-4618 / FGSC 9003</strain>
    </source>
</reference>
<feature type="compositionally biased region" description="Basic and acidic residues" evidence="1">
    <location>
        <begin position="195"/>
        <end position="231"/>
    </location>
</feature>
<accession>A8NEE8</accession>
<dbReference type="OMA" id="MWTETEL"/>
<dbReference type="GeneID" id="6009497"/>
<evidence type="ECO:0000313" key="2">
    <source>
        <dbReference type="EMBL" id="EAU88695.1"/>
    </source>
</evidence>
<dbReference type="OrthoDB" id="3265817at2759"/>
<feature type="compositionally biased region" description="Pro residues" evidence="1">
    <location>
        <begin position="364"/>
        <end position="373"/>
    </location>
</feature>
<organism evidence="2 3">
    <name type="scientific">Coprinopsis cinerea (strain Okayama-7 / 130 / ATCC MYA-4618 / FGSC 9003)</name>
    <name type="common">Inky cap fungus</name>
    <name type="synonym">Hormographiella aspergillata</name>
    <dbReference type="NCBI Taxonomy" id="240176"/>
    <lineage>
        <taxon>Eukaryota</taxon>
        <taxon>Fungi</taxon>
        <taxon>Dikarya</taxon>
        <taxon>Basidiomycota</taxon>
        <taxon>Agaricomycotina</taxon>
        <taxon>Agaricomycetes</taxon>
        <taxon>Agaricomycetidae</taxon>
        <taxon>Agaricales</taxon>
        <taxon>Agaricineae</taxon>
        <taxon>Psathyrellaceae</taxon>
        <taxon>Coprinopsis</taxon>
    </lineage>
</organism>
<feature type="compositionally biased region" description="Low complexity" evidence="1">
    <location>
        <begin position="51"/>
        <end position="71"/>
    </location>
</feature>
<sequence>MSDESAASSSKSDIAFPKSAPLTLEIPSSSDSATSSVQSSQTSSPTGILESSTTSTTTTGAHTTPGASTSSLSIQRSQTGLNVKFAPLPELAPRKRRSTAPLGMAARAQLVRRRRQNHNYYDPDPGPHYGANQNPMWTEEELAEARARQVAAAMEKERQRREQKANAQDDDEDPFMVFGRLVKGASKQIWKKVAKKESKKDIGEKDREGDEKDGEGKEKSSEDSGEVKRSGDGSAPPTPIALQQSDSLGDQGRPPRLRSILNNSTPHVTDEPEEEGRVWEEEIGQEFLLSIGQTEAMIESRTQAPKKKKSGALKQSKSQPQLPTDKDLPPRVDFLNGIVTNGVTGHESQPNLPSTLTGTLSTSPSPPLPPLPTLPTDDTQVPEGKSSDS</sequence>
<evidence type="ECO:0000313" key="3">
    <source>
        <dbReference type="Proteomes" id="UP000001861"/>
    </source>
</evidence>
<comment type="caution">
    <text evidence="2">The sequence shown here is derived from an EMBL/GenBank/DDBJ whole genome shotgun (WGS) entry which is preliminary data.</text>
</comment>
<feature type="region of interest" description="Disordered" evidence="1">
    <location>
        <begin position="1"/>
        <end position="389"/>
    </location>
</feature>
<dbReference type="EMBL" id="AACS02000002">
    <property type="protein sequence ID" value="EAU88695.1"/>
    <property type="molecule type" value="Genomic_DNA"/>
</dbReference>
<feature type="compositionally biased region" description="Low complexity" evidence="1">
    <location>
        <begin position="352"/>
        <end position="363"/>
    </location>
</feature>
<feature type="compositionally biased region" description="Polar residues" evidence="1">
    <location>
        <begin position="338"/>
        <end position="351"/>
    </location>
</feature>
<proteinExistence type="predicted"/>
<keyword evidence="3" id="KW-1185">Reference proteome</keyword>
<name>A8NEE8_COPC7</name>
<dbReference type="Proteomes" id="UP000001861">
    <property type="component" value="Unassembled WGS sequence"/>
</dbReference>
<protein>
    <submittedName>
        <fullName evidence="2">Uncharacterized protein</fullName>
    </submittedName>
</protein>
<evidence type="ECO:0000256" key="1">
    <source>
        <dbReference type="SAM" id="MobiDB-lite"/>
    </source>
</evidence>
<dbReference type="KEGG" id="cci:CC1G_01068"/>
<feature type="compositionally biased region" description="Polar residues" evidence="1">
    <location>
        <begin position="72"/>
        <end position="81"/>
    </location>
</feature>
<feature type="compositionally biased region" description="Basic and acidic residues" evidence="1">
    <location>
        <begin position="154"/>
        <end position="164"/>
    </location>
</feature>
<feature type="compositionally biased region" description="Low complexity" evidence="1">
    <location>
        <begin position="28"/>
        <end position="44"/>
    </location>
</feature>
<gene>
    <name evidence="2" type="ORF">CC1G_01068</name>
</gene>
<dbReference type="AlphaFoldDB" id="A8NEE8"/>
<feature type="compositionally biased region" description="Low complexity" evidence="1">
    <location>
        <begin position="1"/>
        <end position="13"/>
    </location>
</feature>